<name>A0A6D2C304_9HELI</name>
<comment type="caution">
    <text evidence="2">The sequence shown here is derived from an EMBL/GenBank/DDBJ whole genome shotgun (WGS) entry which is preliminary data.</text>
</comment>
<evidence type="ECO:0000313" key="2">
    <source>
        <dbReference type="EMBL" id="TLE01746.1"/>
    </source>
</evidence>
<dbReference type="Proteomes" id="UP000029870">
    <property type="component" value="Unassembled WGS sequence"/>
</dbReference>
<dbReference type="EMBL" id="JRPH02000090">
    <property type="protein sequence ID" value="TLE01746.1"/>
    <property type="molecule type" value="Genomic_DNA"/>
</dbReference>
<proteinExistence type="predicted"/>
<dbReference type="Pfam" id="PF18812">
    <property type="entry name" value="PBECR3"/>
    <property type="match status" value="1"/>
</dbReference>
<dbReference type="GeneID" id="60657289"/>
<accession>A0A6D2C304</accession>
<organism evidence="2 3">
    <name type="scientific">Helicobacter bilis</name>
    <dbReference type="NCBI Taxonomy" id="37372"/>
    <lineage>
        <taxon>Bacteria</taxon>
        <taxon>Pseudomonadati</taxon>
        <taxon>Campylobacterota</taxon>
        <taxon>Epsilonproteobacteria</taxon>
        <taxon>Campylobacterales</taxon>
        <taxon>Helicobacteraceae</taxon>
        <taxon>Helicobacter</taxon>
    </lineage>
</organism>
<gene>
    <name evidence="2" type="ORF">LS77_011455</name>
</gene>
<feature type="domain" description="Phage-Barnase-EndoU-ColicinE5/D-RelE like nuclease 3" evidence="1">
    <location>
        <begin position="82"/>
        <end position="203"/>
    </location>
</feature>
<evidence type="ECO:0000313" key="3">
    <source>
        <dbReference type="Proteomes" id="UP000029870"/>
    </source>
</evidence>
<evidence type="ECO:0000259" key="1">
    <source>
        <dbReference type="Pfam" id="PF18812"/>
    </source>
</evidence>
<dbReference type="AlphaFoldDB" id="A0A6D2C304"/>
<sequence length="215" mass="24464">MSSKSIERLAKNPKAKAVMERIYLKKDIIPKIQQGKKVDTQEVIKILENSPQKGRDMVVIGKENFTPEVVEYILNAKGGSKKVAVDILPREQAQKLGFKYPQNVRRTIDKAEMLHTLNRHGENGEISKARKQPPLTKEHLSKWTQYADEADMQVFSKDDLGQDVIVSGKQINGHYVVVESIRKKQNELGFKTMYFERGDLKDNPAFDLAVSKDTP</sequence>
<protein>
    <recommendedName>
        <fullName evidence="1">Phage-Barnase-EndoU-ColicinE5/D-RelE like nuclease 3 domain-containing protein</fullName>
    </recommendedName>
</protein>
<reference evidence="2 3" key="1">
    <citation type="journal article" date="2014" name="Genome Announc.">
        <title>Draft genome sequences of eight enterohepatic helicobacter species isolated from both laboratory and wild rodents.</title>
        <authorList>
            <person name="Sheh A."/>
            <person name="Shen Z."/>
            <person name="Fox J.G."/>
        </authorList>
    </citation>
    <scope>NUCLEOTIDE SEQUENCE [LARGE SCALE GENOMIC DNA]</scope>
    <source>
        <strain evidence="2 3">Missouri</strain>
    </source>
</reference>
<dbReference type="InterPro" id="IPR041301">
    <property type="entry name" value="PBECR3"/>
</dbReference>
<dbReference type="RefSeq" id="WP_027338511.1">
    <property type="nucleotide sequence ID" value="NZ_JAERIZ010000122.1"/>
</dbReference>